<sequence>MSDAREVSGRELPGHGPADPDGYSVTEVAEGYVWIRRADGGRSEPHPSRAQAVESAEADQRARGPRP</sequence>
<feature type="region of interest" description="Disordered" evidence="1">
    <location>
        <begin position="1"/>
        <end position="25"/>
    </location>
</feature>
<accession>A0A2S6IIR5</accession>
<dbReference type="Proteomes" id="UP000239485">
    <property type="component" value="Unassembled WGS sequence"/>
</dbReference>
<comment type="caution">
    <text evidence="2">The sequence shown here is derived from an EMBL/GenBank/DDBJ whole genome shotgun (WGS) entry which is preliminary data.</text>
</comment>
<name>A0A2S6IIR5_9ACTN</name>
<dbReference type="OrthoDB" id="5195942at2"/>
<evidence type="ECO:0000313" key="2">
    <source>
        <dbReference type="EMBL" id="PPK94107.1"/>
    </source>
</evidence>
<keyword evidence="3" id="KW-1185">Reference proteome</keyword>
<reference evidence="2 3" key="1">
    <citation type="submission" date="2018-02" db="EMBL/GenBank/DDBJ databases">
        <title>Genomic Encyclopedia of Archaeal and Bacterial Type Strains, Phase II (KMG-II): from individual species to whole genera.</title>
        <authorList>
            <person name="Goeker M."/>
        </authorList>
    </citation>
    <scope>NUCLEOTIDE SEQUENCE [LARGE SCALE GENOMIC DNA]</scope>
    <source>
        <strain evidence="2 3">DSM 22857</strain>
    </source>
</reference>
<feature type="compositionally biased region" description="Basic and acidic residues" evidence="1">
    <location>
        <begin position="1"/>
        <end position="13"/>
    </location>
</feature>
<organism evidence="2 3">
    <name type="scientific">Kineococcus xinjiangensis</name>
    <dbReference type="NCBI Taxonomy" id="512762"/>
    <lineage>
        <taxon>Bacteria</taxon>
        <taxon>Bacillati</taxon>
        <taxon>Actinomycetota</taxon>
        <taxon>Actinomycetes</taxon>
        <taxon>Kineosporiales</taxon>
        <taxon>Kineosporiaceae</taxon>
        <taxon>Kineococcus</taxon>
    </lineage>
</organism>
<feature type="region of interest" description="Disordered" evidence="1">
    <location>
        <begin position="38"/>
        <end position="67"/>
    </location>
</feature>
<evidence type="ECO:0000256" key="1">
    <source>
        <dbReference type="SAM" id="MobiDB-lite"/>
    </source>
</evidence>
<feature type="compositionally biased region" description="Basic and acidic residues" evidence="1">
    <location>
        <begin position="38"/>
        <end position="47"/>
    </location>
</feature>
<protein>
    <submittedName>
        <fullName evidence="2">Uncharacterized protein</fullName>
    </submittedName>
</protein>
<feature type="compositionally biased region" description="Basic and acidic residues" evidence="1">
    <location>
        <begin position="58"/>
        <end position="67"/>
    </location>
</feature>
<dbReference type="RefSeq" id="WP_104433076.1">
    <property type="nucleotide sequence ID" value="NZ_PTJD01000008.1"/>
</dbReference>
<gene>
    <name evidence="2" type="ORF">CLV92_1084</name>
</gene>
<dbReference type="EMBL" id="PTJD01000008">
    <property type="protein sequence ID" value="PPK94107.1"/>
    <property type="molecule type" value="Genomic_DNA"/>
</dbReference>
<evidence type="ECO:0000313" key="3">
    <source>
        <dbReference type="Proteomes" id="UP000239485"/>
    </source>
</evidence>
<dbReference type="AlphaFoldDB" id="A0A2S6IIR5"/>
<proteinExistence type="predicted"/>